<proteinExistence type="predicted"/>
<dbReference type="Proteomes" id="UP000287651">
    <property type="component" value="Unassembled WGS sequence"/>
</dbReference>
<keyword evidence="2" id="KW-0812">Transmembrane</keyword>
<comment type="caution">
    <text evidence="4">The sequence shown here is derived from an EMBL/GenBank/DDBJ whole genome shotgun (WGS) entry which is preliminary data.</text>
</comment>
<evidence type="ECO:0000313" key="5">
    <source>
        <dbReference type="Proteomes" id="UP000287651"/>
    </source>
</evidence>
<evidence type="ECO:0000256" key="3">
    <source>
        <dbReference type="SAM" id="SignalP"/>
    </source>
</evidence>
<keyword evidence="2" id="KW-0472">Membrane</keyword>
<name>A0A426Z6I6_ENSVE</name>
<evidence type="ECO:0000313" key="4">
    <source>
        <dbReference type="EMBL" id="RRT59533.1"/>
    </source>
</evidence>
<protein>
    <submittedName>
        <fullName evidence="4">Uncharacterized protein</fullName>
    </submittedName>
</protein>
<evidence type="ECO:0000256" key="2">
    <source>
        <dbReference type="SAM" id="Phobius"/>
    </source>
</evidence>
<feature type="transmembrane region" description="Helical" evidence="2">
    <location>
        <begin position="72"/>
        <end position="93"/>
    </location>
</feature>
<feature type="chain" id="PRO_5019146111" evidence="3">
    <location>
        <begin position="33"/>
        <end position="158"/>
    </location>
</feature>
<organism evidence="4 5">
    <name type="scientific">Ensete ventricosum</name>
    <name type="common">Abyssinian banana</name>
    <name type="synonym">Musa ensete</name>
    <dbReference type="NCBI Taxonomy" id="4639"/>
    <lineage>
        <taxon>Eukaryota</taxon>
        <taxon>Viridiplantae</taxon>
        <taxon>Streptophyta</taxon>
        <taxon>Embryophyta</taxon>
        <taxon>Tracheophyta</taxon>
        <taxon>Spermatophyta</taxon>
        <taxon>Magnoliopsida</taxon>
        <taxon>Liliopsida</taxon>
        <taxon>Zingiberales</taxon>
        <taxon>Musaceae</taxon>
        <taxon>Ensete</taxon>
    </lineage>
</organism>
<feature type="signal peptide" evidence="3">
    <location>
        <begin position="1"/>
        <end position="32"/>
    </location>
</feature>
<dbReference type="AlphaFoldDB" id="A0A426Z6I6"/>
<accession>A0A426Z6I6</accession>
<feature type="coiled-coil region" evidence="1">
    <location>
        <begin position="128"/>
        <end position="155"/>
    </location>
</feature>
<dbReference type="EMBL" id="AMZH03008168">
    <property type="protein sequence ID" value="RRT59533.1"/>
    <property type="molecule type" value="Genomic_DNA"/>
</dbReference>
<gene>
    <name evidence="4" type="ORF">B296_00026741</name>
</gene>
<evidence type="ECO:0000256" key="1">
    <source>
        <dbReference type="SAM" id="Coils"/>
    </source>
</evidence>
<keyword evidence="2" id="KW-1133">Transmembrane helix</keyword>
<keyword evidence="1" id="KW-0175">Coiled coil</keyword>
<sequence length="158" mass="18020">MDAQSRGRRMVLNLLSLYPPLLVFLLSPSISATVPCSHSSWKKSVRSERPSDCTRSPPARISNPPIHMVRFALPRLSLFLIVRYLLYFWRVAVSLSRLAGMQRSEGGVRSTTEVTLLYVSLFHMQRDSFALASRIEEFENKNSELETENQKLLATVFC</sequence>
<keyword evidence="3" id="KW-0732">Signal</keyword>
<reference evidence="4 5" key="1">
    <citation type="journal article" date="2014" name="Agronomy (Basel)">
        <title>A Draft Genome Sequence for Ensete ventricosum, the Drought-Tolerant Tree Against Hunger.</title>
        <authorList>
            <person name="Harrison J."/>
            <person name="Moore K.A."/>
            <person name="Paszkiewicz K."/>
            <person name="Jones T."/>
            <person name="Grant M."/>
            <person name="Ambacheew D."/>
            <person name="Muzemil S."/>
            <person name="Studholme D.J."/>
        </authorList>
    </citation>
    <scope>NUCLEOTIDE SEQUENCE [LARGE SCALE GENOMIC DNA]</scope>
</reference>